<dbReference type="Proteomes" id="UP000298652">
    <property type="component" value="Chromosome 4"/>
</dbReference>
<dbReference type="AlphaFoldDB" id="A0A4U6UYJ4"/>
<organism evidence="1 2">
    <name type="scientific">Setaria viridis</name>
    <name type="common">Green bristlegrass</name>
    <name type="synonym">Setaria italica subsp. viridis</name>
    <dbReference type="NCBI Taxonomy" id="4556"/>
    <lineage>
        <taxon>Eukaryota</taxon>
        <taxon>Viridiplantae</taxon>
        <taxon>Streptophyta</taxon>
        <taxon>Embryophyta</taxon>
        <taxon>Tracheophyta</taxon>
        <taxon>Spermatophyta</taxon>
        <taxon>Magnoliopsida</taxon>
        <taxon>Liliopsida</taxon>
        <taxon>Poales</taxon>
        <taxon>Poaceae</taxon>
        <taxon>PACMAD clade</taxon>
        <taxon>Panicoideae</taxon>
        <taxon>Panicodae</taxon>
        <taxon>Paniceae</taxon>
        <taxon>Cenchrinae</taxon>
        <taxon>Setaria</taxon>
    </lineage>
</organism>
<sequence>MRGHRRVPPRARVAPVRAFASVPAAPLLWPGPRGGDLGRGRRRAAAAAIGHSAGPGCVPGRRRPQRLQFEVCSDGVRWTRRSGAWAPRCVGVGDQVRAVLVLAYCHGGSAEGSENMMTGRVPGLSRLYSDTMNRS</sequence>
<evidence type="ECO:0000313" key="1">
    <source>
        <dbReference type="EMBL" id="TKW20444.1"/>
    </source>
</evidence>
<reference evidence="1" key="1">
    <citation type="submission" date="2019-03" db="EMBL/GenBank/DDBJ databases">
        <title>WGS assembly of Setaria viridis.</title>
        <authorList>
            <person name="Huang P."/>
            <person name="Jenkins J."/>
            <person name="Grimwood J."/>
            <person name="Barry K."/>
            <person name="Healey A."/>
            <person name="Mamidi S."/>
            <person name="Sreedasyam A."/>
            <person name="Shu S."/>
            <person name="Feldman M."/>
            <person name="Wu J."/>
            <person name="Yu Y."/>
            <person name="Chen C."/>
            <person name="Johnson J."/>
            <person name="Rokhsar D."/>
            <person name="Baxter I."/>
            <person name="Schmutz J."/>
            <person name="Brutnell T."/>
            <person name="Kellogg E."/>
        </authorList>
    </citation>
    <scope>NUCLEOTIDE SEQUENCE [LARGE SCALE GENOMIC DNA]</scope>
</reference>
<gene>
    <name evidence="1" type="ORF">SEVIR_4G088600v2</name>
</gene>
<accession>A0A4U6UYJ4</accession>
<keyword evidence="2" id="KW-1185">Reference proteome</keyword>
<dbReference type="Gramene" id="TKW20444">
    <property type="protein sequence ID" value="TKW20444"/>
    <property type="gene ID" value="SEVIR_4G088600v2"/>
</dbReference>
<proteinExistence type="predicted"/>
<protein>
    <submittedName>
        <fullName evidence="1">Uncharacterized protein</fullName>
    </submittedName>
</protein>
<evidence type="ECO:0000313" key="2">
    <source>
        <dbReference type="Proteomes" id="UP000298652"/>
    </source>
</evidence>
<dbReference type="EMBL" id="CM016555">
    <property type="protein sequence ID" value="TKW20444.1"/>
    <property type="molecule type" value="Genomic_DNA"/>
</dbReference>
<name>A0A4U6UYJ4_SETVI</name>